<dbReference type="EMBL" id="JANTQA010000033">
    <property type="protein sequence ID" value="KAJ3437276.1"/>
    <property type="molecule type" value="Genomic_DNA"/>
</dbReference>
<gene>
    <name evidence="2" type="ORF">M0812_16432</name>
</gene>
<dbReference type="Proteomes" id="UP001146793">
    <property type="component" value="Unassembled WGS sequence"/>
</dbReference>
<accession>A0AAV7Z8E4</accession>
<feature type="compositionally biased region" description="Polar residues" evidence="1">
    <location>
        <begin position="1"/>
        <end position="37"/>
    </location>
</feature>
<name>A0AAV7Z8E4_9EUKA</name>
<reference evidence="2" key="1">
    <citation type="submission" date="2022-08" db="EMBL/GenBank/DDBJ databases">
        <title>Novel sulphate-reducing endosymbionts in the free-living metamonad Anaeramoeba.</title>
        <authorList>
            <person name="Jerlstrom-Hultqvist J."/>
            <person name="Cepicka I."/>
            <person name="Gallot-Lavallee L."/>
            <person name="Salas-Leiva D."/>
            <person name="Curtis B.A."/>
            <person name="Zahonova K."/>
            <person name="Pipaliya S."/>
            <person name="Dacks J."/>
            <person name="Roger A.J."/>
        </authorList>
    </citation>
    <scope>NUCLEOTIDE SEQUENCE</scope>
    <source>
        <strain evidence="2">Busselton2</strain>
    </source>
</reference>
<protein>
    <submittedName>
        <fullName evidence="2">Uncharacterized protein</fullName>
    </submittedName>
</protein>
<feature type="compositionally biased region" description="Low complexity" evidence="1">
    <location>
        <begin position="46"/>
        <end position="56"/>
    </location>
</feature>
<evidence type="ECO:0000313" key="2">
    <source>
        <dbReference type="EMBL" id="KAJ3437276.1"/>
    </source>
</evidence>
<organism evidence="2 3">
    <name type="scientific">Anaeramoeba flamelloides</name>
    <dbReference type="NCBI Taxonomy" id="1746091"/>
    <lineage>
        <taxon>Eukaryota</taxon>
        <taxon>Metamonada</taxon>
        <taxon>Anaeramoebidae</taxon>
        <taxon>Anaeramoeba</taxon>
    </lineage>
</organism>
<evidence type="ECO:0000256" key="1">
    <source>
        <dbReference type="SAM" id="MobiDB-lite"/>
    </source>
</evidence>
<feature type="compositionally biased region" description="Basic residues" evidence="1">
    <location>
        <begin position="81"/>
        <end position="107"/>
    </location>
</feature>
<dbReference type="AlphaFoldDB" id="A0AAV7Z8E4"/>
<feature type="compositionally biased region" description="Polar residues" evidence="1">
    <location>
        <begin position="67"/>
        <end position="78"/>
    </location>
</feature>
<proteinExistence type="predicted"/>
<comment type="caution">
    <text evidence="2">The sequence shown here is derived from an EMBL/GenBank/DDBJ whole genome shotgun (WGS) entry which is preliminary data.</text>
</comment>
<sequence>MRTLNKSNNTSNFSKRNHTNQSSFQYSSIKRNANSQMVRKRKNPPTKTTTTTTTTKQNILKKKRNNTHTSYSISNQINKLVKIHTNKKKTQKKNQKQKKTKQKKNFK</sequence>
<evidence type="ECO:0000313" key="3">
    <source>
        <dbReference type="Proteomes" id="UP001146793"/>
    </source>
</evidence>
<feature type="region of interest" description="Disordered" evidence="1">
    <location>
        <begin position="1"/>
        <end position="107"/>
    </location>
</feature>